<sequence>MLLAGLFAYGYVRAATPRFVFEDTLGVAPGPNVSNINSKVFWFADEGSTYLRFEADAATFHALVPAGLPHVSDLEYANKRWQGNEAGPAWWTYTFPPDAEIHLLTTEAGQGKRFASEMTLMVYVPREHLVYYHYEGID</sequence>
<evidence type="ECO:0000313" key="1">
    <source>
        <dbReference type="EMBL" id="QYM78750.1"/>
    </source>
</evidence>
<dbReference type="RefSeq" id="WP_220161854.1">
    <property type="nucleotide sequence ID" value="NZ_CP080507.1"/>
</dbReference>
<reference evidence="1" key="1">
    <citation type="submission" date="2021-08" db="EMBL/GenBank/DDBJ databases">
        <title>Genome of a novel bacterium of the phylum Verrucomicrobia, Oleiharenicola sp. KSB-15.</title>
        <authorList>
            <person name="Chung J.-H."/>
            <person name="Ahn J.-H."/>
            <person name="Yoon Y."/>
            <person name="Kim D.-Y."/>
            <person name="An S.-H."/>
            <person name="Park I."/>
            <person name="Yeon J."/>
        </authorList>
    </citation>
    <scope>NUCLEOTIDE SEQUENCE</scope>
    <source>
        <strain evidence="1">KSB-15</strain>
    </source>
</reference>
<dbReference type="Proteomes" id="UP000825051">
    <property type="component" value="Chromosome"/>
</dbReference>
<dbReference type="KEGG" id="ole:K0B96_15820"/>
<protein>
    <submittedName>
        <fullName evidence="1">Uncharacterized protein</fullName>
    </submittedName>
</protein>
<dbReference type="EMBL" id="CP080507">
    <property type="protein sequence ID" value="QYM78750.1"/>
    <property type="molecule type" value="Genomic_DNA"/>
</dbReference>
<evidence type="ECO:0000313" key="2">
    <source>
        <dbReference type="Proteomes" id="UP000825051"/>
    </source>
</evidence>
<dbReference type="AlphaFoldDB" id="A0A8F9TTH6"/>
<keyword evidence="2" id="KW-1185">Reference proteome</keyword>
<gene>
    <name evidence="1" type="ORF">K0B96_15820</name>
</gene>
<organism evidence="1 2">
    <name type="scientific">Horticoccus luteus</name>
    <dbReference type="NCBI Taxonomy" id="2862869"/>
    <lineage>
        <taxon>Bacteria</taxon>
        <taxon>Pseudomonadati</taxon>
        <taxon>Verrucomicrobiota</taxon>
        <taxon>Opitutia</taxon>
        <taxon>Opitutales</taxon>
        <taxon>Opitutaceae</taxon>
        <taxon>Horticoccus</taxon>
    </lineage>
</organism>
<accession>A0A8F9TTH6</accession>
<name>A0A8F9TTH6_9BACT</name>
<proteinExistence type="predicted"/>